<dbReference type="AlphaFoldDB" id="A0A5S6QDN2"/>
<evidence type="ECO:0000256" key="1">
    <source>
        <dbReference type="SAM" id="Phobius"/>
    </source>
</evidence>
<evidence type="ECO:0000313" key="2">
    <source>
        <dbReference type="Proteomes" id="UP000046395"/>
    </source>
</evidence>
<name>A0A5S6QDN2_TRIMR</name>
<organism evidence="2 3">
    <name type="scientific">Trichuris muris</name>
    <name type="common">Mouse whipworm</name>
    <dbReference type="NCBI Taxonomy" id="70415"/>
    <lineage>
        <taxon>Eukaryota</taxon>
        <taxon>Metazoa</taxon>
        <taxon>Ecdysozoa</taxon>
        <taxon>Nematoda</taxon>
        <taxon>Enoplea</taxon>
        <taxon>Dorylaimia</taxon>
        <taxon>Trichinellida</taxon>
        <taxon>Trichuridae</taxon>
        <taxon>Trichuris</taxon>
    </lineage>
</organism>
<keyword evidence="1" id="KW-0472">Membrane</keyword>
<keyword evidence="1" id="KW-1133">Transmembrane helix</keyword>
<dbReference type="WBParaSite" id="TMUE_1000005338.1">
    <property type="protein sequence ID" value="TMUE_1000005338.1"/>
    <property type="gene ID" value="WBGene00291943"/>
</dbReference>
<feature type="transmembrane region" description="Helical" evidence="1">
    <location>
        <begin position="6"/>
        <end position="25"/>
    </location>
</feature>
<reference evidence="3" key="1">
    <citation type="submission" date="2019-12" db="UniProtKB">
        <authorList>
            <consortium name="WormBaseParasite"/>
        </authorList>
    </citation>
    <scope>IDENTIFICATION</scope>
</reference>
<dbReference type="Proteomes" id="UP000046395">
    <property type="component" value="Unassembled WGS sequence"/>
</dbReference>
<sequence length="103" mass="11853">MDSSIFFYMGIALLSIWITIVVVLLRKYWFMWKCDDCFCCICYRKCPFCPRKKSAGEGQVLTELRQAFTLGRLSWLHRILTGHSNVIFPQQLITGSVVPITAA</sequence>
<accession>A0A5S6QDN2</accession>
<evidence type="ECO:0000313" key="3">
    <source>
        <dbReference type="WBParaSite" id="TMUE_1000005338.1"/>
    </source>
</evidence>
<keyword evidence="2" id="KW-1185">Reference proteome</keyword>
<protein>
    <submittedName>
        <fullName evidence="3">4Fe-4S ferredoxin-type domain-containing protein</fullName>
    </submittedName>
</protein>
<proteinExistence type="predicted"/>
<keyword evidence="1" id="KW-0812">Transmembrane</keyword>